<dbReference type="Pfam" id="PF13180">
    <property type="entry name" value="PDZ_2"/>
    <property type="match status" value="1"/>
</dbReference>
<proteinExistence type="predicted"/>
<dbReference type="Gene3D" id="2.40.10.120">
    <property type="match status" value="1"/>
</dbReference>
<dbReference type="Gene3D" id="2.30.42.10">
    <property type="match status" value="1"/>
</dbReference>
<evidence type="ECO:0000259" key="3">
    <source>
        <dbReference type="SMART" id="SM00228"/>
    </source>
</evidence>
<dbReference type="AlphaFoldDB" id="A0A381PBS5"/>
<evidence type="ECO:0000256" key="2">
    <source>
        <dbReference type="ARBA" id="ARBA00022801"/>
    </source>
</evidence>
<reference evidence="4" key="1">
    <citation type="submission" date="2018-05" db="EMBL/GenBank/DDBJ databases">
        <authorList>
            <person name="Lanie J.A."/>
            <person name="Ng W.-L."/>
            <person name="Kazmierczak K.M."/>
            <person name="Andrzejewski T.M."/>
            <person name="Davidsen T.M."/>
            <person name="Wayne K.J."/>
            <person name="Tettelin H."/>
            <person name="Glass J.I."/>
            <person name="Rusch D."/>
            <person name="Podicherti R."/>
            <person name="Tsui H.-C.T."/>
            <person name="Winkler M.E."/>
        </authorList>
    </citation>
    <scope>NUCLEOTIDE SEQUENCE</scope>
</reference>
<evidence type="ECO:0000313" key="4">
    <source>
        <dbReference type="EMBL" id="SUZ63649.1"/>
    </source>
</evidence>
<dbReference type="InterPro" id="IPR001478">
    <property type="entry name" value="PDZ"/>
</dbReference>
<gene>
    <name evidence="4" type="ORF">METZ01_LOCUS16503</name>
</gene>
<dbReference type="PANTHER" id="PTHR43343">
    <property type="entry name" value="PEPTIDASE S12"/>
    <property type="match status" value="1"/>
</dbReference>
<dbReference type="InterPro" id="IPR051201">
    <property type="entry name" value="Chloro_Bact_Ser_Proteases"/>
</dbReference>
<sequence length="360" mass="39295">MRPILNFLVLASLSLAASDVTSSRENAITRAIQKVGPAVASINVIQVKQYRNSPFIDDPLFRFLFPEEPYRQRVPSLGSGVVISPDGYIITNQHVVEDAAQILVTLPGGKEYDGELIGEDLTTDIAVLKIDGQNLPYAKFGSSTDILIGEWVIALGNPFGLFDVNKQPTATVGVVSSTNLDFGREHSGRVYQGMIQTDAAINRGNSGGPLCNAIGEVIGINTFIFTGSGYSEGSIGIGFAIPIDRAREIAEELKKYGRIDRNVAVGFRFQRVDRALARYLRLPRVGGLIITEVSQRGPADKAGLLVGDVVYYINEEKVNSGGDIVKIIEENFLRPGDRLKIEYYREGEMNETSLRLAKKA</sequence>
<dbReference type="SUPFAM" id="SSF50494">
    <property type="entry name" value="Trypsin-like serine proteases"/>
    <property type="match status" value="1"/>
</dbReference>
<dbReference type="GO" id="GO:0004252">
    <property type="term" value="F:serine-type endopeptidase activity"/>
    <property type="evidence" value="ECO:0007669"/>
    <property type="project" value="InterPro"/>
</dbReference>
<dbReference type="SMART" id="SM00228">
    <property type="entry name" value="PDZ"/>
    <property type="match status" value="1"/>
</dbReference>
<feature type="domain" description="PDZ" evidence="3">
    <location>
        <begin position="263"/>
        <end position="347"/>
    </location>
</feature>
<name>A0A381PBS5_9ZZZZ</name>
<evidence type="ECO:0000256" key="1">
    <source>
        <dbReference type="ARBA" id="ARBA00022670"/>
    </source>
</evidence>
<protein>
    <recommendedName>
        <fullName evidence="3">PDZ domain-containing protein</fullName>
    </recommendedName>
</protein>
<dbReference type="PANTHER" id="PTHR43343:SF3">
    <property type="entry name" value="PROTEASE DO-LIKE 8, CHLOROPLASTIC"/>
    <property type="match status" value="1"/>
</dbReference>
<accession>A0A381PBS5</accession>
<dbReference type="InterPro" id="IPR001940">
    <property type="entry name" value="Peptidase_S1C"/>
</dbReference>
<organism evidence="4">
    <name type="scientific">marine metagenome</name>
    <dbReference type="NCBI Taxonomy" id="408172"/>
    <lineage>
        <taxon>unclassified sequences</taxon>
        <taxon>metagenomes</taxon>
        <taxon>ecological metagenomes</taxon>
    </lineage>
</organism>
<dbReference type="InterPro" id="IPR009003">
    <property type="entry name" value="Peptidase_S1_PA"/>
</dbReference>
<dbReference type="Pfam" id="PF13365">
    <property type="entry name" value="Trypsin_2"/>
    <property type="match status" value="1"/>
</dbReference>
<dbReference type="GO" id="GO:0006508">
    <property type="term" value="P:proteolysis"/>
    <property type="evidence" value="ECO:0007669"/>
    <property type="project" value="UniProtKB-KW"/>
</dbReference>
<dbReference type="InterPro" id="IPR036034">
    <property type="entry name" value="PDZ_sf"/>
</dbReference>
<dbReference type="SUPFAM" id="SSF50156">
    <property type="entry name" value="PDZ domain-like"/>
    <property type="match status" value="1"/>
</dbReference>
<keyword evidence="1" id="KW-0645">Protease</keyword>
<dbReference type="PRINTS" id="PR00834">
    <property type="entry name" value="PROTEASES2C"/>
</dbReference>
<dbReference type="EMBL" id="UINC01000921">
    <property type="protein sequence ID" value="SUZ63649.1"/>
    <property type="molecule type" value="Genomic_DNA"/>
</dbReference>
<keyword evidence="2" id="KW-0378">Hydrolase</keyword>